<sequence length="294" mass="33030">MSKASKGPEFVKYFVPLLSALKELSYSGTPSEVKNVIIEKLQISEELLEEKLKSGSSRVINQIDWARFYLVKAGNLDSSKRGVWTLTEKGIAETVTNQRAFTIFKEVQGEFKDKKSVDSNGNNREIQEEEIYAPDDGESLITVDYREKLLQILRNLSPSGFEHLCKQFLREAGFQEVEVTGKTGDGGIDGKGILQINPLLSIPVLFQCKRYAGSVGAPQIRDFRGAMMGRADKGILITTGSFTKEVEREAIRDGVSPIELVDSNKLIKMFEQLELGLKPKIVYEIDTDFFDRFK</sequence>
<dbReference type="Gene3D" id="3.40.1350.10">
    <property type="match status" value="1"/>
</dbReference>
<dbReference type="Pfam" id="PF14338">
    <property type="entry name" value="Mrr_N"/>
    <property type="match status" value="1"/>
</dbReference>
<keyword evidence="4" id="KW-1185">Reference proteome</keyword>
<dbReference type="PANTHER" id="PTHR30015">
    <property type="entry name" value="MRR RESTRICTION SYSTEM PROTEIN"/>
    <property type="match status" value="1"/>
</dbReference>
<comment type="caution">
    <text evidence="3">The sequence shown here is derived from an EMBL/GenBank/DDBJ whole genome shotgun (WGS) entry which is preliminary data.</text>
</comment>
<evidence type="ECO:0000313" key="4">
    <source>
        <dbReference type="Proteomes" id="UP000658720"/>
    </source>
</evidence>
<gene>
    <name evidence="3" type="ORF">IQ217_00145</name>
</gene>
<dbReference type="InterPro" id="IPR007560">
    <property type="entry name" value="Restrct_endonuc_IV_Mrr"/>
</dbReference>
<proteinExistence type="predicted"/>
<protein>
    <submittedName>
        <fullName evidence="3">Restriction endonuclease</fullName>
    </submittedName>
</protein>
<evidence type="ECO:0000259" key="1">
    <source>
        <dbReference type="Pfam" id="PF04471"/>
    </source>
</evidence>
<keyword evidence="3" id="KW-0540">Nuclease</keyword>
<organism evidence="3 4">
    <name type="scientific">Synechocystis salina LEGE 00031</name>
    <dbReference type="NCBI Taxonomy" id="1828736"/>
    <lineage>
        <taxon>Bacteria</taxon>
        <taxon>Bacillati</taxon>
        <taxon>Cyanobacteriota</taxon>
        <taxon>Cyanophyceae</taxon>
        <taxon>Synechococcales</taxon>
        <taxon>Merismopediaceae</taxon>
        <taxon>Synechocystis</taxon>
    </lineage>
</organism>
<dbReference type="PANTHER" id="PTHR30015:SF7">
    <property type="entry name" value="TYPE IV METHYL-DIRECTED RESTRICTION ENZYME ECOKMRR"/>
    <property type="match status" value="1"/>
</dbReference>
<dbReference type="RefSeq" id="WP_194018487.1">
    <property type="nucleotide sequence ID" value="NZ_JADEVV010000001.1"/>
</dbReference>
<dbReference type="InterPro" id="IPR052906">
    <property type="entry name" value="Type_IV_Methyl-Rstrct_Enzyme"/>
</dbReference>
<evidence type="ECO:0000259" key="2">
    <source>
        <dbReference type="Pfam" id="PF14338"/>
    </source>
</evidence>
<dbReference type="Proteomes" id="UP000658720">
    <property type="component" value="Unassembled WGS sequence"/>
</dbReference>
<dbReference type="InterPro" id="IPR011856">
    <property type="entry name" value="tRNA_endonuc-like_dom_sf"/>
</dbReference>
<feature type="domain" description="Restriction endonuclease type IV Mrr" evidence="1">
    <location>
        <begin position="153"/>
        <end position="269"/>
    </location>
</feature>
<dbReference type="SUPFAM" id="SSF52980">
    <property type="entry name" value="Restriction endonuclease-like"/>
    <property type="match status" value="1"/>
</dbReference>
<name>A0ABR9VLR1_9SYNC</name>
<accession>A0ABR9VLR1</accession>
<dbReference type="Pfam" id="PF04471">
    <property type="entry name" value="Mrr_cat"/>
    <property type="match status" value="1"/>
</dbReference>
<dbReference type="InterPro" id="IPR025745">
    <property type="entry name" value="Mrr-like_N_dom"/>
</dbReference>
<evidence type="ECO:0000313" key="3">
    <source>
        <dbReference type="EMBL" id="MBE9252287.1"/>
    </source>
</evidence>
<reference evidence="3 4" key="1">
    <citation type="submission" date="2020-10" db="EMBL/GenBank/DDBJ databases">
        <authorList>
            <person name="Castelo-Branco R."/>
            <person name="Eusebio N."/>
            <person name="Adriana R."/>
            <person name="Vieira A."/>
            <person name="Brugerolle De Fraissinette N."/>
            <person name="Rezende De Castro R."/>
            <person name="Schneider M.P."/>
            <person name="Vasconcelos V."/>
            <person name="Leao P.N."/>
        </authorList>
    </citation>
    <scope>NUCLEOTIDE SEQUENCE [LARGE SCALE GENOMIC DNA]</scope>
    <source>
        <strain evidence="3 4">LEGE 00031</strain>
    </source>
</reference>
<dbReference type="EMBL" id="JADEVV010000001">
    <property type="protein sequence ID" value="MBE9252287.1"/>
    <property type="molecule type" value="Genomic_DNA"/>
</dbReference>
<keyword evidence="3" id="KW-0255">Endonuclease</keyword>
<feature type="domain" description="Restriction system protein Mrr-like N-terminal" evidence="2">
    <location>
        <begin position="10"/>
        <end position="91"/>
    </location>
</feature>
<dbReference type="GO" id="GO:0004519">
    <property type="term" value="F:endonuclease activity"/>
    <property type="evidence" value="ECO:0007669"/>
    <property type="project" value="UniProtKB-KW"/>
</dbReference>
<dbReference type="InterPro" id="IPR011335">
    <property type="entry name" value="Restrct_endonuc-II-like"/>
</dbReference>
<keyword evidence="3" id="KW-0378">Hydrolase</keyword>